<name>A0A4R2NIL7_RHOAD</name>
<dbReference type="Gene3D" id="3.40.50.300">
    <property type="entry name" value="P-loop containing nucleotide triphosphate hydrolases"/>
    <property type="match status" value="1"/>
</dbReference>
<dbReference type="Pfam" id="PF03567">
    <property type="entry name" value="Sulfotransfer_2"/>
    <property type="match status" value="1"/>
</dbReference>
<gene>
    <name evidence="1" type="ORF">EV656_11277</name>
</gene>
<dbReference type="InterPro" id="IPR005331">
    <property type="entry name" value="Sulfotransferase"/>
</dbReference>
<dbReference type="AlphaFoldDB" id="A0A4R2NIL7"/>
<keyword evidence="1" id="KW-0808">Transferase</keyword>
<proteinExistence type="predicted"/>
<dbReference type="Proteomes" id="UP000295733">
    <property type="component" value="Unassembled WGS sequence"/>
</dbReference>
<dbReference type="SUPFAM" id="SSF52540">
    <property type="entry name" value="P-loop containing nucleoside triphosphate hydrolases"/>
    <property type="match status" value="1"/>
</dbReference>
<reference evidence="1 2" key="1">
    <citation type="submission" date="2019-03" db="EMBL/GenBank/DDBJ databases">
        <title>Genomic Encyclopedia of Type Strains, Phase IV (KMG-IV): sequencing the most valuable type-strain genomes for metagenomic binning, comparative biology and taxonomic classification.</title>
        <authorList>
            <person name="Goeker M."/>
        </authorList>
    </citation>
    <scope>NUCLEOTIDE SEQUENCE [LARGE SCALE GENOMIC DNA]</scope>
    <source>
        <strain evidence="1 2">DSM 2781</strain>
    </source>
</reference>
<accession>A0A4R2NIL7</accession>
<dbReference type="EMBL" id="SLXL01000012">
    <property type="protein sequence ID" value="TCP21261.1"/>
    <property type="molecule type" value="Genomic_DNA"/>
</dbReference>
<dbReference type="GO" id="GO:0016020">
    <property type="term" value="C:membrane"/>
    <property type="evidence" value="ECO:0007669"/>
    <property type="project" value="InterPro"/>
</dbReference>
<organism evidence="1 2">
    <name type="scientific">Rhodovulum adriaticum</name>
    <name type="common">Rhodopseudomonas adriatica</name>
    <dbReference type="NCBI Taxonomy" id="35804"/>
    <lineage>
        <taxon>Bacteria</taxon>
        <taxon>Pseudomonadati</taxon>
        <taxon>Pseudomonadota</taxon>
        <taxon>Alphaproteobacteria</taxon>
        <taxon>Rhodobacterales</taxon>
        <taxon>Paracoccaceae</taxon>
        <taxon>Rhodovulum</taxon>
    </lineage>
</organism>
<evidence type="ECO:0000313" key="1">
    <source>
        <dbReference type="EMBL" id="TCP21261.1"/>
    </source>
</evidence>
<sequence>MAKNRYQRRLRRSLMAMGVDIKLRRVARNKGRRRIHFLHIGKTAGTQMKHVAQQVNAQSKTVTLVKHGHDVFLKDLPEDEAYFFCMRDPISRFRSGFYSRKRKGQPKTYNEWTDYERAAFETFEHANDLAEALFAEDETGLRAFGAMKSMRHTAQNQSDWFYCCGNFLQVRPPVWVLRQESFAQDLEKFASRAGLDVAYHLSETPAHAHRNDYSAVPPLSERAHDNLRRWYAQDFELIRACEAWRAAQN</sequence>
<protein>
    <submittedName>
        <fullName evidence="1">Sulfotransferase family protein</fullName>
    </submittedName>
</protein>
<keyword evidence="2" id="KW-1185">Reference proteome</keyword>
<dbReference type="InterPro" id="IPR027417">
    <property type="entry name" value="P-loop_NTPase"/>
</dbReference>
<evidence type="ECO:0000313" key="2">
    <source>
        <dbReference type="Proteomes" id="UP000295733"/>
    </source>
</evidence>
<dbReference type="RefSeq" id="WP_165919015.1">
    <property type="nucleotide sequence ID" value="NZ_NRRP01000003.1"/>
</dbReference>
<dbReference type="GO" id="GO:0008146">
    <property type="term" value="F:sulfotransferase activity"/>
    <property type="evidence" value="ECO:0007669"/>
    <property type="project" value="InterPro"/>
</dbReference>
<comment type="caution">
    <text evidence="1">The sequence shown here is derived from an EMBL/GenBank/DDBJ whole genome shotgun (WGS) entry which is preliminary data.</text>
</comment>